<feature type="transmembrane region" description="Helical" evidence="1">
    <location>
        <begin position="352"/>
        <end position="377"/>
    </location>
</feature>
<sequence>MRQPFFLRDLSVSAIVAGFVAVLVSYASSAVIVFQAAEAAGASPAQIGGWLSTLGLGMGVTSLGLSLYYRVPVLTAWSTPGAALLATSLGDYTLAEAIGVFLFSGALMVVCGVTGIFARLMERIPHALAAAMLGGVLLRFGLEAFASLEDNLTLVGAMCIAYLLGRRYCPRYAVLGVLLAGLAVAGLQGGIDTTRVTLAIDMPEPIAPSFTLSSLIGVGIPLFVVSMASQNAPGVATLRAAGYTPPLSPLIACTGLATLILAPLGGFSICLAAITAAICMGPEAHPDPGRRYMAAACAGAFYLLAGAFGGSISTLFAALPGPLVLAIAGLALLTTIGGSLHNALHDATQRDAALVTFLITASGVTLLGVGAAFWGLVGGLLTRALLTPAKRD</sequence>
<accession>A0A1Q8T8K5</accession>
<evidence type="ECO:0000313" key="3">
    <source>
        <dbReference type="Proteomes" id="UP000186806"/>
    </source>
</evidence>
<dbReference type="RefSeq" id="WP_075370422.1">
    <property type="nucleotide sequence ID" value="NZ_MSDQ01000045.1"/>
</dbReference>
<evidence type="ECO:0008006" key="4">
    <source>
        <dbReference type="Google" id="ProtNLM"/>
    </source>
</evidence>
<dbReference type="NCBIfam" id="TIGR00843">
    <property type="entry name" value="benE"/>
    <property type="match status" value="1"/>
</dbReference>
<feature type="transmembrane region" description="Helical" evidence="1">
    <location>
        <begin position="212"/>
        <end position="229"/>
    </location>
</feature>
<dbReference type="PANTHER" id="PTHR30199">
    <property type="entry name" value="MFS FAMILY TRANSPORTER, PREDICTED SUBSTRATE BENZOATE"/>
    <property type="match status" value="1"/>
</dbReference>
<dbReference type="Proteomes" id="UP000186806">
    <property type="component" value="Unassembled WGS sequence"/>
</dbReference>
<feature type="transmembrane region" description="Helical" evidence="1">
    <location>
        <begin position="323"/>
        <end position="340"/>
    </location>
</feature>
<dbReference type="EMBL" id="MSDQ01000045">
    <property type="protein sequence ID" value="OLO10014.1"/>
    <property type="molecule type" value="Genomic_DNA"/>
</dbReference>
<gene>
    <name evidence="2" type="ORF">BTW10_16940</name>
</gene>
<keyword evidence="3" id="KW-1185">Reference proteome</keyword>
<keyword evidence="1" id="KW-0812">Transmembrane</keyword>
<dbReference type="InterPro" id="IPR004711">
    <property type="entry name" value="Benzoate_Transporter"/>
</dbReference>
<feature type="transmembrane region" description="Helical" evidence="1">
    <location>
        <begin position="49"/>
        <end position="69"/>
    </location>
</feature>
<protein>
    <recommendedName>
        <fullName evidence="4">Benzoate transporter</fullName>
    </recommendedName>
</protein>
<proteinExistence type="predicted"/>
<feature type="transmembrane region" description="Helical" evidence="1">
    <location>
        <begin position="97"/>
        <end position="120"/>
    </location>
</feature>
<feature type="transmembrane region" description="Helical" evidence="1">
    <location>
        <begin position="292"/>
        <end position="317"/>
    </location>
</feature>
<keyword evidence="1" id="KW-0472">Membrane</keyword>
<name>A0A1Q8T8K5_9GAMM</name>
<organism evidence="2 3">
    <name type="scientific">Chromohalobacter japonicus</name>
    <dbReference type="NCBI Taxonomy" id="223900"/>
    <lineage>
        <taxon>Bacteria</taxon>
        <taxon>Pseudomonadati</taxon>
        <taxon>Pseudomonadota</taxon>
        <taxon>Gammaproteobacteria</taxon>
        <taxon>Oceanospirillales</taxon>
        <taxon>Halomonadaceae</taxon>
        <taxon>Chromohalobacter</taxon>
    </lineage>
</organism>
<feature type="transmembrane region" description="Helical" evidence="1">
    <location>
        <begin position="249"/>
        <end position="280"/>
    </location>
</feature>
<dbReference type="Pfam" id="PF03594">
    <property type="entry name" value="BenE"/>
    <property type="match status" value="1"/>
</dbReference>
<feature type="transmembrane region" description="Helical" evidence="1">
    <location>
        <begin position="172"/>
        <end position="191"/>
    </location>
</feature>
<dbReference type="AlphaFoldDB" id="A0A1Q8T8K5"/>
<reference evidence="2 3" key="1">
    <citation type="submission" date="2016-12" db="EMBL/GenBank/DDBJ databases">
        <title>Draft genome sequences of strains Salinicola socius SMB35, Salinicola sp. MH3R3-1 and Chromohalobacter sp. SMB17 from the Verkhnekamsk potash mining region of Russia.</title>
        <authorList>
            <person name="Mavrodi D.V."/>
            <person name="Olsson B.E."/>
            <person name="Korsakova E.S."/>
            <person name="Pyankova A."/>
            <person name="Mavrodi O.V."/>
            <person name="Plotnikova E.G."/>
        </authorList>
    </citation>
    <scope>NUCLEOTIDE SEQUENCE [LARGE SCALE GENOMIC DNA]</scope>
    <source>
        <strain evidence="2 3">SMB17</strain>
    </source>
</reference>
<dbReference type="PANTHER" id="PTHR30199:SF0">
    <property type="entry name" value="INNER MEMBRANE PROTEIN YDCO"/>
    <property type="match status" value="1"/>
</dbReference>
<dbReference type="GO" id="GO:0042925">
    <property type="term" value="F:benzoate transmembrane transporter activity"/>
    <property type="evidence" value="ECO:0007669"/>
    <property type="project" value="InterPro"/>
</dbReference>
<evidence type="ECO:0000313" key="2">
    <source>
        <dbReference type="EMBL" id="OLO10014.1"/>
    </source>
</evidence>
<comment type="caution">
    <text evidence="2">The sequence shown here is derived from an EMBL/GenBank/DDBJ whole genome shotgun (WGS) entry which is preliminary data.</text>
</comment>
<keyword evidence="1" id="KW-1133">Transmembrane helix</keyword>
<evidence type="ECO:0000256" key="1">
    <source>
        <dbReference type="SAM" id="Phobius"/>
    </source>
</evidence>
<feature type="transmembrane region" description="Helical" evidence="1">
    <location>
        <begin position="12"/>
        <end position="37"/>
    </location>
</feature>
<dbReference type="GO" id="GO:0005886">
    <property type="term" value="C:plasma membrane"/>
    <property type="evidence" value="ECO:0007669"/>
    <property type="project" value="TreeGrafter"/>
</dbReference>